<dbReference type="EMBL" id="LN899824">
    <property type="protein sequence ID" value="CUV28304.1"/>
    <property type="molecule type" value="Genomic_DNA"/>
</dbReference>
<evidence type="ECO:0000313" key="1">
    <source>
        <dbReference type="EMBL" id="CUV28304.1"/>
    </source>
</evidence>
<proteinExistence type="predicted"/>
<gene>
    <name evidence="1" type="ORF">RUN1985_v1_190098</name>
</gene>
<organism evidence="1">
    <name type="scientific">Ralstonia solanacearum</name>
    <name type="common">Pseudomonas solanacearum</name>
    <dbReference type="NCBI Taxonomy" id="305"/>
    <lineage>
        <taxon>Bacteria</taxon>
        <taxon>Pseudomonadati</taxon>
        <taxon>Pseudomonadota</taxon>
        <taxon>Betaproteobacteria</taxon>
        <taxon>Burkholderiales</taxon>
        <taxon>Burkholderiaceae</taxon>
        <taxon>Ralstonia</taxon>
        <taxon>Ralstonia solanacearum species complex</taxon>
    </lineage>
</organism>
<dbReference type="AlphaFoldDB" id="A0A0S4V0X5"/>
<reference evidence="1" key="1">
    <citation type="submission" date="2015-10" db="EMBL/GenBank/DDBJ databases">
        <authorList>
            <person name="Gilbert D.G."/>
        </authorList>
    </citation>
    <scope>NUCLEOTIDE SEQUENCE</scope>
    <source>
        <strain evidence="1">Phyl III-seqv23</strain>
    </source>
</reference>
<protein>
    <submittedName>
        <fullName evidence="1">Uncharacterized protein</fullName>
    </submittedName>
</protein>
<accession>A0A0S4V0X5</accession>
<name>A0A0S4V0X5_RALSL</name>
<sequence length="73" mass="7985">MLASRMCRKRSSTIAGLGASLSRIRFTAWRIASIIGAAVGYMGCFRAASGAPWWRETVAWLDALARPRDAQNV</sequence>